<reference evidence="1 2" key="1">
    <citation type="journal article" date="2012" name="J. Bacteriol.">
        <title>Draft genome sequence of Methanobacterium formicicum DSM 3637, an archaebacterium isolated from the methane producer amoeba Pelomyxa palustris.</title>
        <authorList>
            <person name="Gutierrez G."/>
        </authorList>
    </citation>
    <scope>NUCLEOTIDE SEQUENCE [LARGE SCALE GENOMIC DNA]</scope>
    <source>
        <strain evidence="2">DSM 3637 / PP1</strain>
    </source>
</reference>
<gene>
    <name evidence="1" type="ORF">A994_03818</name>
</gene>
<dbReference type="PATRIC" id="fig|1204725.3.peg.770"/>
<dbReference type="EMBL" id="AMPO01000002">
    <property type="protein sequence ID" value="EKF86580.1"/>
    <property type="molecule type" value="Genomic_DNA"/>
</dbReference>
<evidence type="ECO:0000313" key="2">
    <source>
        <dbReference type="Proteomes" id="UP000007360"/>
    </source>
</evidence>
<organism evidence="1 2">
    <name type="scientific">Methanobacterium formicicum (strain DSM 3637 / PP1)</name>
    <dbReference type="NCBI Taxonomy" id="1204725"/>
    <lineage>
        <taxon>Archaea</taxon>
        <taxon>Methanobacteriati</taxon>
        <taxon>Methanobacteriota</taxon>
        <taxon>Methanomada group</taxon>
        <taxon>Methanobacteria</taxon>
        <taxon>Methanobacteriales</taxon>
        <taxon>Methanobacteriaceae</taxon>
        <taxon>Methanobacterium</taxon>
    </lineage>
</organism>
<dbReference type="Proteomes" id="UP000007360">
    <property type="component" value="Unassembled WGS sequence"/>
</dbReference>
<comment type="caution">
    <text evidence="1">The sequence shown here is derived from an EMBL/GenBank/DDBJ whole genome shotgun (WGS) entry which is preliminary data.</text>
</comment>
<accession>K2RUW9</accession>
<sequence>MKIKGSSEATSCDCILEKDGLLLKYKGFFGGDKGEEFIKYSDMHNISLEKTAGLVSSPIIIIDIPNGTKKVVLLGKHFKMFYELLEANTPHIPSEKSIEYEEPVENSSILKSITGKDNKKIDESLDVDESNHFKSITEAKKLLDMGAITEEEYDLIKSKHLKNM</sequence>
<evidence type="ECO:0008006" key="3">
    <source>
        <dbReference type="Google" id="ProtNLM"/>
    </source>
</evidence>
<dbReference type="RefSeq" id="WP_004029971.1">
    <property type="nucleotide sequence ID" value="NZ_AMPO01000002.1"/>
</dbReference>
<evidence type="ECO:0000313" key="1">
    <source>
        <dbReference type="EMBL" id="EKF86580.1"/>
    </source>
</evidence>
<dbReference type="AlphaFoldDB" id="K2RUW9"/>
<name>K2RUW9_METFP</name>
<protein>
    <recommendedName>
        <fullName evidence="3">SHOCT domain-containing protein</fullName>
    </recommendedName>
</protein>
<proteinExistence type="predicted"/>
<keyword evidence="2" id="KW-1185">Reference proteome</keyword>